<dbReference type="InterPro" id="IPR040456">
    <property type="entry name" value="RNase_H2_suB"/>
</dbReference>
<evidence type="ECO:0000313" key="3">
    <source>
        <dbReference type="EMBL" id="THH31790.1"/>
    </source>
</evidence>
<keyword evidence="4" id="KW-1185">Reference proteome</keyword>
<dbReference type="AlphaFoldDB" id="A0A4S4N7C9"/>
<reference evidence="3 4" key="1">
    <citation type="submission" date="2019-02" db="EMBL/GenBank/DDBJ databases">
        <title>Genome sequencing of the rare red list fungi Antrodiella citrinella (Flaviporus citrinellus).</title>
        <authorList>
            <person name="Buettner E."/>
            <person name="Kellner H."/>
        </authorList>
    </citation>
    <scope>NUCLEOTIDE SEQUENCE [LARGE SCALE GENOMIC DNA]</scope>
    <source>
        <strain evidence="3 4">DSM 108506</strain>
    </source>
</reference>
<gene>
    <name evidence="3" type="ORF">EUX98_g2405</name>
</gene>
<evidence type="ECO:0000313" key="4">
    <source>
        <dbReference type="Proteomes" id="UP000308730"/>
    </source>
</evidence>
<name>A0A4S4N7C9_9APHY</name>
<dbReference type="PANTHER" id="PTHR13383:SF11">
    <property type="entry name" value="RIBONUCLEASE H2 SUBUNIT B"/>
    <property type="match status" value="1"/>
</dbReference>
<evidence type="ECO:0000256" key="1">
    <source>
        <dbReference type="SAM" id="MobiDB-lite"/>
    </source>
</evidence>
<dbReference type="PANTHER" id="PTHR13383">
    <property type="entry name" value="RIBONUCLEASE H2 SUBUNIT B"/>
    <property type="match status" value="1"/>
</dbReference>
<proteinExistence type="predicted"/>
<dbReference type="Gene3D" id="1.10.20.120">
    <property type="match status" value="1"/>
</dbReference>
<sequence>MRRVCEAKDITPEISVYRYSSPKFLEYLKSKVERLRRPDTFEISRTLVRNLAKDGLMEDGKEALLQAGRLKAACELVSQYLSKNLYEELLSSYDFTALDAYQEELRNEHASAAAANMSAIEAKESKSSVNEVAENGKKRKGPVKGSHGVEKLKKANTKGMSKLSSFFQKAS</sequence>
<dbReference type="EMBL" id="SGPM01000037">
    <property type="protein sequence ID" value="THH31790.1"/>
    <property type="molecule type" value="Genomic_DNA"/>
</dbReference>
<dbReference type="GO" id="GO:0032299">
    <property type="term" value="C:ribonuclease H2 complex"/>
    <property type="evidence" value="ECO:0007669"/>
    <property type="project" value="InterPro"/>
</dbReference>
<dbReference type="Proteomes" id="UP000308730">
    <property type="component" value="Unassembled WGS sequence"/>
</dbReference>
<organism evidence="3 4">
    <name type="scientific">Antrodiella citrinella</name>
    <dbReference type="NCBI Taxonomy" id="2447956"/>
    <lineage>
        <taxon>Eukaryota</taxon>
        <taxon>Fungi</taxon>
        <taxon>Dikarya</taxon>
        <taxon>Basidiomycota</taxon>
        <taxon>Agaricomycotina</taxon>
        <taxon>Agaricomycetes</taxon>
        <taxon>Polyporales</taxon>
        <taxon>Steccherinaceae</taxon>
        <taxon>Antrodiella</taxon>
    </lineage>
</organism>
<dbReference type="InterPro" id="IPR019024">
    <property type="entry name" value="RNase_H2_suB_wHTH"/>
</dbReference>
<evidence type="ECO:0000259" key="2">
    <source>
        <dbReference type="Pfam" id="PF09468"/>
    </source>
</evidence>
<protein>
    <recommendedName>
        <fullName evidence="2">Ribonuclease H2 subunit B wHTH domain-containing protein</fullName>
    </recommendedName>
</protein>
<feature type="compositionally biased region" description="Polar residues" evidence="1">
    <location>
        <begin position="158"/>
        <end position="171"/>
    </location>
</feature>
<comment type="caution">
    <text evidence="3">The sequence shown here is derived from an EMBL/GenBank/DDBJ whole genome shotgun (WGS) entry which is preliminary data.</text>
</comment>
<accession>A0A4S4N7C9</accession>
<dbReference type="Pfam" id="PF09468">
    <property type="entry name" value="RNase_H2-Ydr279"/>
    <property type="match status" value="1"/>
</dbReference>
<dbReference type="GO" id="GO:0006401">
    <property type="term" value="P:RNA catabolic process"/>
    <property type="evidence" value="ECO:0007669"/>
    <property type="project" value="TreeGrafter"/>
</dbReference>
<feature type="region of interest" description="Disordered" evidence="1">
    <location>
        <begin position="124"/>
        <end position="171"/>
    </location>
</feature>
<dbReference type="OrthoDB" id="29098at2759"/>
<dbReference type="GO" id="GO:0005654">
    <property type="term" value="C:nucleoplasm"/>
    <property type="evidence" value="ECO:0007669"/>
    <property type="project" value="TreeGrafter"/>
</dbReference>
<feature type="domain" description="Ribonuclease H2 subunit B wHTH" evidence="2">
    <location>
        <begin position="1"/>
        <end position="89"/>
    </location>
</feature>